<evidence type="ECO:0000259" key="10">
    <source>
        <dbReference type="Pfam" id="PF00593"/>
    </source>
</evidence>
<keyword evidence="7" id="KW-0472">Membrane</keyword>
<dbReference type="EMBL" id="DTMZ01000045">
    <property type="protein sequence ID" value="HGD12858.1"/>
    <property type="molecule type" value="Genomic_DNA"/>
</dbReference>
<evidence type="ECO:0000256" key="9">
    <source>
        <dbReference type="ARBA" id="ARBA00023237"/>
    </source>
</evidence>
<dbReference type="PANTHER" id="PTHR30069">
    <property type="entry name" value="TONB-DEPENDENT OUTER MEMBRANE RECEPTOR"/>
    <property type="match status" value="1"/>
</dbReference>
<evidence type="ECO:0000256" key="1">
    <source>
        <dbReference type="ARBA" id="ARBA00004571"/>
    </source>
</evidence>
<evidence type="ECO:0000313" key="11">
    <source>
        <dbReference type="EMBL" id="HGD12858.1"/>
    </source>
</evidence>
<dbReference type="InterPro" id="IPR039426">
    <property type="entry name" value="TonB-dep_rcpt-like"/>
</dbReference>
<dbReference type="AlphaFoldDB" id="A0A7V3UZG1"/>
<proteinExistence type="predicted"/>
<dbReference type="PANTHER" id="PTHR30069:SF29">
    <property type="entry name" value="HEMOGLOBIN AND HEMOGLOBIN-HAPTOGLOBIN-BINDING PROTEIN 1-RELATED"/>
    <property type="match status" value="1"/>
</dbReference>
<evidence type="ECO:0000256" key="5">
    <source>
        <dbReference type="ARBA" id="ARBA00022729"/>
    </source>
</evidence>
<organism evidence="11">
    <name type="scientific">candidate division WOR-3 bacterium</name>
    <dbReference type="NCBI Taxonomy" id="2052148"/>
    <lineage>
        <taxon>Bacteria</taxon>
        <taxon>Bacteria division WOR-3</taxon>
    </lineage>
</organism>
<dbReference type="GO" id="GO:0044718">
    <property type="term" value="P:siderophore transmembrane transport"/>
    <property type="evidence" value="ECO:0007669"/>
    <property type="project" value="TreeGrafter"/>
</dbReference>
<comment type="caution">
    <text evidence="11">The sequence shown here is derived from an EMBL/GenBank/DDBJ whole genome shotgun (WGS) entry which is preliminary data.</text>
</comment>
<evidence type="ECO:0000256" key="3">
    <source>
        <dbReference type="ARBA" id="ARBA00022452"/>
    </source>
</evidence>
<accession>A0A7V3UZG1</accession>
<keyword evidence="6" id="KW-0798">TonB box</keyword>
<dbReference type="GO" id="GO:0015344">
    <property type="term" value="F:siderophore uptake transmembrane transporter activity"/>
    <property type="evidence" value="ECO:0007669"/>
    <property type="project" value="TreeGrafter"/>
</dbReference>
<name>A0A7V3UZG1_UNCW3</name>
<gene>
    <name evidence="11" type="ORF">ENX16_02075</name>
</gene>
<evidence type="ECO:0000256" key="7">
    <source>
        <dbReference type="ARBA" id="ARBA00023136"/>
    </source>
</evidence>
<dbReference type="SUPFAM" id="SSF56935">
    <property type="entry name" value="Porins"/>
    <property type="match status" value="1"/>
</dbReference>
<reference evidence="11" key="1">
    <citation type="journal article" date="2020" name="mSystems">
        <title>Genome- and Community-Level Interaction Insights into Carbon Utilization and Element Cycling Functions of Hydrothermarchaeota in Hydrothermal Sediment.</title>
        <authorList>
            <person name="Zhou Z."/>
            <person name="Liu Y."/>
            <person name="Xu W."/>
            <person name="Pan J."/>
            <person name="Luo Z.H."/>
            <person name="Li M."/>
        </authorList>
    </citation>
    <scope>NUCLEOTIDE SEQUENCE [LARGE SCALE GENOMIC DNA]</scope>
    <source>
        <strain evidence="11">SpSt-914</strain>
    </source>
</reference>
<evidence type="ECO:0000256" key="2">
    <source>
        <dbReference type="ARBA" id="ARBA00022448"/>
    </source>
</evidence>
<evidence type="ECO:0000256" key="6">
    <source>
        <dbReference type="ARBA" id="ARBA00023077"/>
    </source>
</evidence>
<keyword evidence="9" id="KW-0998">Cell outer membrane</keyword>
<keyword evidence="8" id="KW-0675">Receptor</keyword>
<sequence length="379" mass="44032">MKFEGVQDLVMKGDLATWNLKGDFTWYPHDRHTVGLGMDFQDNQLGLRVDFDSVRFDARDTIVPLAVYLDDKWEVISRRLFIRPGLRLAWYSKGNRLEPEPRLGFKLMLKKNTAVNLALGRFTQPLVTLNSTEAIFSIYDVWVPVDSRRKIPSAWHYIAGVEHLFNDEVTAQIEGYYKDYQHLLETRYGEFFTPPDSLLDAQGFSYGLEVLVRKNAGRINGWLAYSFMWTERTVAGETYHPHYDRRHNINLVVNLPALLLGFDFNWRWTLGTGLPYTGISGYYHRIVERPGGKTEEGVEFVYGDRDAFRYPVYHRLDLGLSKNGKVGKFEFGVFLDVINLYNAKNVLLYYWELGPDNRITRHQVNMLPILPALGVRVRF</sequence>
<dbReference type="Pfam" id="PF00593">
    <property type="entry name" value="TonB_dep_Rec_b-barrel"/>
    <property type="match status" value="1"/>
</dbReference>
<evidence type="ECO:0000256" key="8">
    <source>
        <dbReference type="ARBA" id="ARBA00023170"/>
    </source>
</evidence>
<protein>
    <recommendedName>
        <fullName evidence="10">TonB-dependent receptor-like beta-barrel domain-containing protein</fullName>
    </recommendedName>
</protein>
<keyword evidence="5" id="KW-0732">Signal</keyword>
<keyword evidence="3" id="KW-1134">Transmembrane beta strand</keyword>
<dbReference type="InterPro" id="IPR000531">
    <property type="entry name" value="Beta-barrel_TonB"/>
</dbReference>
<keyword evidence="4" id="KW-0812">Transmembrane</keyword>
<comment type="subcellular location">
    <subcellularLocation>
        <location evidence="1">Cell outer membrane</location>
        <topology evidence="1">Multi-pass membrane protein</topology>
    </subcellularLocation>
</comment>
<dbReference type="GO" id="GO:0009279">
    <property type="term" value="C:cell outer membrane"/>
    <property type="evidence" value="ECO:0007669"/>
    <property type="project" value="UniProtKB-SubCell"/>
</dbReference>
<feature type="domain" description="TonB-dependent receptor-like beta-barrel" evidence="10">
    <location>
        <begin position="18"/>
        <end position="340"/>
    </location>
</feature>
<evidence type="ECO:0000256" key="4">
    <source>
        <dbReference type="ARBA" id="ARBA00022692"/>
    </source>
</evidence>
<dbReference type="InterPro" id="IPR036942">
    <property type="entry name" value="Beta-barrel_TonB_sf"/>
</dbReference>
<dbReference type="Gene3D" id="2.40.170.20">
    <property type="entry name" value="TonB-dependent receptor, beta-barrel domain"/>
    <property type="match status" value="1"/>
</dbReference>
<keyword evidence="2" id="KW-0813">Transport</keyword>